<reference evidence="1 2" key="1">
    <citation type="journal article" date="2014" name="Agronomy (Basel)">
        <title>A Draft Genome Sequence for Ensete ventricosum, the Drought-Tolerant Tree Against Hunger.</title>
        <authorList>
            <person name="Harrison J."/>
            <person name="Moore K.A."/>
            <person name="Paszkiewicz K."/>
            <person name="Jones T."/>
            <person name="Grant M."/>
            <person name="Ambacheew D."/>
            <person name="Muzemil S."/>
            <person name="Studholme D.J."/>
        </authorList>
    </citation>
    <scope>NUCLEOTIDE SEQUENCE [LARGE SCALE GENOMIC DNA]</scope>
</reference>
<sequence>YREARGWGWWLSGGGGGGDKDEVGRWCWVGVPVRRRGTSKATDVTCTCDRGQRRARDSFGADRDDLGQAACCTCTCDQCGLSRGPARNFNRNET</sequence>
<name>A0A426X9E7_ENSVE</name>
<dbReference type="Proteomes" id="UP000287651">
    <property type="component" value="Unassembled WGS sequence"/>
</dbReference>
<feature type="non-terminal residue" evidence="1">
    <location>
        <position position="1"/>
    </location>
</feature>
<proteinExistence type="predicted"/>
<protein>
    <submittedName>
        <fullName evidence="1">Uncharacterized protein</fullName>
    </submittedName>
</protein>
<accession>A0A426X9E7</accession>
<organism evidence="1 2">
    <name type="scientific">Ensete ventricosum</name>
    <name type="common">Abyssinian banana</name>
    <name type="synonym">Musa ensete</name>
    <dbReference type="NCBI Taxonomy" id="4639"/>
    <lineage>
        <taxon>Eukaryota</taxon>
        <taxon>Viridiplantae</taxon>
        <taxon>Streptophyta</taxon>
        <taxon>Embryophyta</taxon>
        <taxon>Tracheophyta</taxon>
        <taxon>Spermatophyta</taxon>
        <taxon>Magnoliopsida</taxon>
        <taxon>Liliopsida</taxon>
        <taxon>Zingiberales</taxon>
        <taxon>Musaceae</taxon>
        <taxon>Ensete</taxon>
    </lineage>
</organism>
<dbReference type="EMBL" id="AMZH03024068">
    <property type="protein sequence ID" value="RRT36105.1"/>
    <property type="molecule type" value="Genomic_DNA"/>
</dbReference>
<gene>
    <name evidence="1" type="ORF">B296_00054726</name>
</gene>
<comment type="caution">
    <text evidence="1">The sequence shown here is derived from an EMBL/GenBank/DDBJ whole genome shotgun (WGS) entry which is preliminary data.</text>
</comment>
<dbReference type="AlphaFoldDB" id="A0A426X9E7"/>
<evidence type="ECO:0000313" key="1">
    <source>
        <dbReference type="EMBL" id="RRT36105.1"/>
    </source>
</evidence>
<evidence type="ECO:0000313" key="2">
    <source>
        <dbReference type="Proteomes" id="UP000287651"/>
    </source>
</evidence>